<protein>
    <submittedName>
        <fullName evidence="2">Molecular chaperone DnaJ</fullName>
    </submittedName>
</protein>
<dbReference type="SUPFAM" id="SSF46565">
    <property type="entry name" value="Chaperone J-domain"/>
    <property type="match status" value="1"/>
</dbReference>
<name>A0A2W2BT92_9HYPH</name>
<dbReference type="Proteomes" id="UP000248795">
    <property type="component" value="Unassembled WGS sequence"/>
</dbReference>
<dbReference type="SMART" id="SM00271">
    <property type="entry name" value="DnaJ"/>
    <property type="match status" value="1"/>
</dbReference>
<dbReference type="Pfam" id="PF00226">
    <property type="entry name" value="DnaJ"/>
    <property type="match status" value="1"/>
</dbReference>
<evidence type="ECO:0000313" key="2">
    <source>
        <dbReference type="EMBL" id="PZF78907.1"/>
    </source>
</evidence>
<evidence type="ECO:0000313" key="3">
    <source>
        <dbReference type="Proteomes" id="UP000248795"/>
    </source>
</evidence>
<comment type="caution">
    <text evidence="2">The sequence shown here is derived from an EMBL/GenBank/DDBJ whole genome shotgun (WGS) entry which is preliminary data.</text>
</comment>
<proteinExistence type="predicted"/>
<dbReference type="AlphaFoldDB" id="A0A2W2BT92"/>
<sequence>MKLDSKYFDKIRVKPSTDKKKAAETIPQCDWPDCPRPGRHKAPMGRGHEGKFYNYCTEHVQEYNKSYNYFQGMKDDEMQEFQRNARLGERPTWKLGQNATPNASAVRRRGAQLRDDPFGLAAKAGKQPGRHPSGRALRSTELKALQTLNLDDTATPEQVKTQYKTLVKRLHPDANNGSRANEDTLKAVIQAYDHLRSSGFC</sequence>
<evidence type="ECO:0000259" key="1">
    <source>
        <dbReference type="PROSITE" id="PS50076"/>
    </source>
</evidence>
<dbReference type="InterPro" id="IPR036869">
    <property type="entry name" value="J_dom_sf"/>
</dbReference>
<dbReference type="InterPro" id="IPR001623">
    <property type="entry name" value="DnaJ_domain"/>
</dbReference>
<organism evidence="2 3">
    <name type="scientific">Aestuariivirga litoralis</name>
    <dbReference type="NCBI Taxonomy" id="2650924"/>
    <lineage>
        <taxon>Bacteria</taxon>
        <taxon>Pseudomonadati</taxon>
        <taxon>Pseudomonadota</taxon>
        <taxon>Alphaproteobacteria</taxon>
        <taxon>Hyphomicrobiales</taxon>
        <taxon>Aestuariivirgaceae</taxon>
        <taxon>Aestuariivirga</taxon>
    </lineage>
</organism>
<dbReference type="RefSeq" id="WP_111196235.1">
    <property type="nucleotide sequence ID" value="NZ_QKVK01000001.1"/>
</dbReference>
<dbReference type="PROSITE" id="PS50076">
    <property type="entry name" value="DNAJ_2"/>
    <property type="match status" value="1"/>
</dbReference>
<dbReference type="EMBL" id="QKVK01000001">
    <property type="protein sequence ID" value="PZF78907.1"/>
    <property type="molecule type" value="Genomic_DNA"/>
</dbReference>
<gene>
    <name evidence="2" type="ORF">DK847_03710</name>
</gene>
<feature type="domain" description="J" evidence="1">
    <location>
        <begin position="143"/>
        <end position="200"/>
    </location>
</feature>
<dbReference type="CDD" id="cd06257">
    <property type="entry name" value="DnaJ"/>
    <property type="match status" value="1"/>
</dbReference>
<accession>A0A2W2BT92</accession>
<keyword evidence="3" id="KW-1185">Reference proteome</keyword>
<dbReference type="Gene3D" id="1.10.287.110">
    <property type="entry name" value="DnaJ domain"/>
    <property type="match status" value="1"/>
</dbReference>
<reference evidence="3" key="1">
    <citation type="submission" date="2018-06" db="EMBL/GenBank/DDBJ databases">
        <title>Aestuariibacter litoralis strain KCTC 52945T.</title>
        <authorList>
            <person name="Li X."/>
            <person name="Salam N."/>
            <person name="Li J.-L."/>
            <person name="Chen Y.-M."/>
            <person name="Yang Z.-W."/>
            <person name="Zhang L.-Y."/>
            <person name="Han M.-X."/>
            <person name="Xiao M."/>
            <person name="Li W.-J."/>
        </authorList>
    </citation>
    <scope>NUCLEOTIDE SEQUENCE [LARGE SCALE GENOMIC DNA]</scope>
    <source>
        <strain evidence="3">KCTC 52945</strain>
    </source>
</reference>